<dbReference type="OrthoDB" id="1918at2759"/>
<evidence type="ECO:0008006" key="5">
    <source>
        <dbReference type="Google" id="ProtNLM"/>
    </source>
</evidence>
<comment type="caution">
    <text evidence="3">The sequence shown here is derived from an EMBL/GenBank/DDBJ whole genome shotgun (WGS) entry which is preliminary data.</text>
</comment>
<feature type="compositionally biased region" description="Low complexity" evidence="1">
    <location>
        <begin position="1"/>
        <end position="10"/>
    </location>
</feature>
<dbReference type="SUPFAM" id="SSF81296">
    <property type="entry name" value="E set domains"/>
    <property type="match status" value="1"/>
</dbReference>
<dbReference type="InterPro" id="IPR014756">
    <property type="entry name" value="Ig_E-set"/>
</dbReference>
<feature type="region of interest" description="Disordered" evidence="1">
    <location>
        <begin position="1"/>
        <end position="22"/>
    </location>
</feature>
<keyword evidence="2" id="KW-0472">Membrane</keyword>
<dbReference type="AlphaFoldDB" id="A0A6A1UUX1"/>
<proteinExistence type="predicted"/>
<keyword evidence="2" id="KW-1133">Transmembrane helix</keyword>
<evidence type="ECO:0000313" key="4">
    <source>
        <dbReference type="Proteomes" id="UP000516437"/>
    </source>
</evidence>
<dbReference type="PANTHER" id="PTHR12507">
    <property type="entry name" value="REDUCED GROWTH PHENOTYPE 1 RGP1, YEAST -RELATED"/>
    <property type="match status" value="1"/>
</dbReference>
<accession>A0A6A1UUX1</accession>
<sequence length="593" mass="66506">MSARRFSFFGSGRGSNATDDSTKTEILPTLKLQADKDVYRPGDPVTVTVEISNPRVRDDLTCSLLLERLSFEIKGVEKLDSQWFATQKPLPGSMQRRGEYVFMDCTVPAMVSNQIVSSGATKSYVVRSVLPDVIPPSYKGATIRYFYYVRSTFSGQWLILENGHSHRESAKDLAELEARIPLQVWVTQKTSGLLMGEGQPDGIVPSTTIQMDSFWKEMDGDSNWVRANDGEDGIEEGYESSRDEISSVSSYNPMREQVHRTFGSSLSLQSSAARSSTKDIPYLEGERTSLSSNVPLTRLSVAEVVHDASSDVLSPQKPAAIVSPSQQRKLIQSLSADDEGRVSISPGSEAVEPVACRSSHFRILQYIYTIVMYFGCLVSVCSEGFIRGRSYNIRMDDQVLLRFSPKNSDSTYYFSDMIGGTLTFFHEGARRCLEVSITLETSETVSRRFVHSSRRNSPTITKVQNDHYEVVADLVQTSFLFSIPMDGPMSFSTPHVSVQWSLRFEFFTTPKNVDWARCDQLCICQYLLRYLITSVLDLSGLSDFRYEHPLLIEERDKSEWILPITVHAPPPGTSAAHTRNDKPLSLEPLWVHG</sequence>
<evidence type="ECO:0000256" key="1">
    <source>
        <dbReference type="SAM" id="MobiDB-lite"/>
    </source>
</evidence>
<evidence type="ECO:0000313" key="3">
    <source>
        <dbReference type="EMBL" id="KAB1204061.1"/>
    </source>
</evidence>
<organism evidence="3 4">
    <name type="scientific">Morella rubra</name>
    <name type="common">Chinese bayberry</name>
    <dbReference type="NCBI Taxonomy" id="262757"/>
    <lineage>
        <taxon>Eukaryota</taxon>
        <taxon>Viridiplantae</taxon>
        <taxon>Streptophyta</taxon>
        <taxon>Embryophyta</taxon>
        <taxon>Tracheophyta</taxon>
        <taxon>Spermatophyta</taxon>
        <taxon>Magnoliopsida</taxon>
        <taxon>eudicotyledons</taxon>
        <taxon>Gunneridae</taxon>
        <taxon>Pentapetalae</taxon>
        <taxon>rosids</taxon>
        <taxon>fabids</taxon>
        <taxon>Fagales</taxon>
        <taxon>Myricaceae</taxon>
        <taxon>Morella</taxon>
    </lineage>
</organism>
<dbReference type="EMBL" id="RXIC02000026">
    <property type="protein sequence ID" value="KAB1204061.1"/>
    <property type="molecule type" value="Genomic_DNA"/>
</dbReference>
<evidence type="ECO:0000256" key="2">
    <source>
        <dbReference type="SAM" id="Phobius"/>
    </source>
</evidence>
<gene>
    <name evidence="3" type="ORF">CJ030_MR8G028340</name>
</gene>
<protein>
    <recommendedName>
        <fullName evidence="5">RAB6A-GEF complex partner protein 2</fullName>
    </recommendedName>
</protein>
<name>A0A6A1UUX1_9ROSI</name>
<keyword evidence="2" id="KW-0812">Transmembrane</keyword>
<keyword evidence="4" id="KW-1185">Reference proteome</keyword>
<reference evidence="3 4" key="1">
    <citation type="journal article" date="2019" name="Plant Biotechnol. J.">
        <title>The red bayberry genome and genetic basis of sex determination.</title>
        <authorList>
            <person name="Jia H.M."/>
            <person name="Jia H.J."/>
            <person name="Cai Q.L."/>
            <person name="Wang Y."/>
            <person name="Zhao H.B."/>
            <person name="Yang W.F."/>
            <person name="Wang G.Y."/>
            <person name="Li Y.H."/>
            <person name="Zhan D.L."/>
            <person name="Shen Y.T."/>
            <person name="Niu Q.F."/>
            <person name="Chang L."/>
            <person name="Qiu J."/>
            <person name="Zhao L."/>
            <person name="Xie H.B."/>
            <person name="Fu W.Y."/>
            <person name="Jin J."/>
            <person name="Li X.W."/>
            <person name="Jiao Y."/>
            <person name="Zhou C.C."/>
            <person name="Tu T."/>
            <person name="Chai C.Y."/>
            <person name="Gao J.L."/>
            <person name="Fan L.J."/>
            <person name="van de Weg E."/>
            <person name="Wang J.Y."/>
            <person name="Gao Z.S."/>
        </authorList>
    </citation>
    <scope>NUCLEOTIDE SEQUENCE [LARGE SCALE GENOMIC DNA]</scope>
    <source>
        <tissue evidence="3">Leaves</tissue>
    </source>
</reference>
<dbReference type="InterPro" id="IPR014848">
    <property type="entry name" value="Rgp1"/>
</dbReference>
<dbReference type="Proteomes" id="UP000516437">
    <property type="component" value="Chromosome 8"/>
</dbReference>
<dbReference type="Pfam" id="PF08737">
    <property type="entry name" value="Rgp1"/>
    <property type="match status" value="1"/>
</dbReference>
<feature type="transmembrane region" description="Helical" evidence="2">
    <location>
        <begin position="366"/>
        <end position="386"/>
    </location>
</feature>